<evidence type="ECO:0000256" key="1">
    <source>
        <dbReference type="SAM" id="MobiDB-lite"/>
    </source>
</evidence>
<organism evidence="2">
    <name type="scientific">Marseillevirus LCMAC202</name>
    <dbReference type="NCBI Taxonomy" id="2506606"/>
    <lineage>
        <taxon>Viruses</taxon>
        <taxon>Varidnaviria</taxon>
        <taxon>Bamfordvirae</taxon>
        <taxon>Nucleocytoviricota</taxon>
        <taxon>Megaviricetes</taxon>
        <taxon>Pimascovirales</taxon>
        <taxon>Pimascovirales incertae sedis</taxon>
        <taxon>Marseilleviridae</taxon>
    </lineage>
</organism>
<name>A0A481YYK4_9VIRU</name>
<dbReference type="EMBL" id="MK500372">
    <property type="protein sequence ID" value="QBK88001.1"/>
    <property type="molecule type" value="Genomic_DNA"/>
</dbReference>
<proteinExistence type="predicted"/>
<accession>A0A481YYK4</accession>
<feature type="region of interest" description="Disordered" evidence="1">
    <location>
        <begin position="139"/>
        <end position="184"/>
    </location>
</feature>
<evidence type="ECO:0000313" key="2">
    <source>
        <dbReference type="EMBL" id="QBK88001.1"/>
    </source>
</evidence>
<protein>
    <submittedName>
        <fullName evidence="2">Uncharacterized protein</fullName>
    </submittedName>
</protein>
<sequence length="184" mass="20636">MHCKEDQCDFDTWVNEYRVEPDFDPHEYLHQLLQEGGLDHPMFVQDAGFGLQALLNVIQQAAGNPSEDVHMEFPAQLPPSTEAFEMQFGYTVTPLDQQGNLAGQGVTVTQHMDYQGGNQALYDQLQQTMVNYEQLFNQLTDSQGSPPEPEPDPSVPTLEMWPWNSPSQAPTWPPNLGNGGCNQQ</sequence>
<reference evidence="2" key="1">
    <citation type="journal article" date="2019" name="MBio">
        <title>Virus Genomes from Deep Sea Sediments Expand the Ocean Megavirome and Support Independent Origins of Viral Gigantism.</title>
        <authorList>
            <person name="Backstrom D."/>
            <person name="Yutin N."/>
            <person name="Jorgensen S.L."/>
            <person name="Dharamshi J."/>
            <person name="Homa F."/>
            <person name="Zaremba-Niedwiedzka K."/>
            <person name="Spang A."/>
            <person name="Wolf Y.I."/>
            <person name="Koonin E.V."/>
            <person name="Ettema T.J."/>
        </authorList>
    </citation>
    <scope>NUCLEOTIDE SEQUENCE</scope>
</reference>
<gene>
    <name evidence="2" type="ORF">LCMAC202_03630</name>
</gene>